<dbReference type="KEGG" id="kphy:AOZ06_43920"/>
<keyword evidence="2" id="KW-1185">Reference proteome</keyword>
<gene>
    <name evidence="1" type="ORF">AOZ06_43920</name>
</gene>
<reference evidence="1 2" key="1">
    <citation type="submission" date="2015-07" db="EMBL/GenBank/DDBJ databases">
        <title>Genome sequencing of Kibdelosporangium phytohabitans.</title>
        <authorList>
            <person name="Qin S."/>
            <person name="Xing K."/>
        </authorList>
    </citation>
    <scope>NUCLEOTIDE SEQUENCE [LARGE SCALE GENOMIC DNA]</scope>
    <source>
        <strain evidence="1 2">KLBMP1111</strain>
    </source>
</reference>
<organism evidence="1 2">
    <name type="scientific">Kibdelosporangium phytohabitans</name>
    <dbReference type="NCBI Taxonomy" id="860235"/>
    <lineage>
        <taxon>Bacteria</taxon>
        <taxon>Bacillati</taxon>
        <taxon>Actinomycetota</taxon>
        <taxon>Actinomycetes</taxon>
        <taxon>Pseudonocardiales</taxon>
        <taxon>Pseudonocardiaceae</taxon>
        <taxon>Kibdelosporangium</taxon>
    </lineage>
</organism>
<dbReference type="AlphaFoldDB" id="A0A0N9HZV6"/>
<dbReference type="RefSeq" id="WP_054294776.1">
    <property type="nucleotide sequence ID" value="NZ_CP012752.1"/>
</dbReference>
<dbReference type="Proteomes" id="UP000063699">
    <property type="component" value="Chromosome"/>
</dbReference>
<evidence type="ECO:0000313" key="1">
    <source>
        <dbReference type="EMBL" id="ALG12885.1"/>
    </source>
</evidence>
<dbReference type="Gene3D" id="1.10.287.1060">
    <property type="entry name" value="ESAT-6-like"/>
    <property type="match status" value="1"/>
</dbReference>
<dbReference type="STRING" id="860235.AOZ06_43920"/>
<name>A0A0N9HZV6_9PSEU</name>
<accession>A0A0N9HZV6</accession>
<dbReference type="OrthoDB" id="4247883at2"/>
<proteinExistence type="predicted"/>
<protein>
    <submittedName>
        <fullName evidence="1">Uncharacterized protein</fullName>
    </submittedName>
</protein>
<sequence length="101" mass="10775">MTSADIQPDVLRAAVPKFRAAGDELVTAMNTLFAGGQGEGAPWGGDKIGQAFAKGYLPAVEEARKGFTSVSASTRETGEALEIAARKWEEQENRTKRKYGG</sequence>
<evidence type="ECO:0000313" key="2">
    <source>
        <dbReference type="Proteomes" id="UP000063699"/>
    </source>
</evidence>
<dbReference type="EMBL" id="CP012752">
    <property type="protein sequence ID" value="ALG12885.1"/>
    <property type="molecule type" value="Genomic_DNA"/>
</dbReference>